<evidence type="ECO:0000256" key="1">
    <source>
        <dbReference type="ARBA" id="ARBA00004123"/>
    </source>
</evidence>
<comment type="subcellular location">
    <subcellularLocation>
        <location evidence="1">Nucleus</location>
    </subcellularLocation>
</comment>
<comment type="similarity">
    <text evidence="2">Belongs to the activator 1 small subunits family.</text>
</comment>
<dbReference type="OrthoDB" id="4199794at2759"/>
<dbReference type="GO" id="GO:0016887">
    <property type="term" value="F:ATP hydrolysis activity"/>
    <property type="evidence" value="ECO:0007669"/>
    <property type="project" value="InterPro"/>
</dbReference>
<dbReference type="InterPro" id="IPR050238">
    <property type="entry name" value="DNA_Rep/Repair_Clamp_Loader"/>
</dbReference>
<dbReference type="FunFam" id="1.20.272.10:FF:000004">
    <property type="entry name" value="Replication factor C subunit 5"/>
    <property type="match status" value="1"/>
</dbReference>
<feature type="domain" description="AAA+ ATPase" evidence="7">
    <location>
        <begin position="71"/>
        <end position="213"/>
    </location>
</feature>
<dbReference type="AlphaFoldDB" id="A0A1R1Y897"/>
<proteinExistence type="inferred from homology"/>
<evidence type="ECO:0000313" key="10">
    <source>
        <dbReference type="Proteomes" id="UP000187283"/>
    </source>
</evidence>
<keyword evidence="4" id="KW-0547">Nucleotide-binding</keyword>
<dbReference type="Pfam" id="PF08542">
    <property type="entry name" value="Rep_fac_C"/>
    <property type="match status" value="1"/>
</dbReference>
<accession>A0A1R1Y897</accession>
<evidence type="ECO:0000313" key="9">
    <source>
        <dbReference type="EMBL" id="OMJ23093.1"/>
    </source>
</evidence>
<dbReference type="GO" id="GO:0006271">
    <property type="term" value="P:DNA strand elongation involved in DNA replication"/>
    <property type="evidence" value="ECO:0007669"/>
    <property type="project" value="UniProtKB-ARBA"/>
</dbReference>
<evidence type="ECO:0000256" key="4">
    <source>
        <dbReference type="ARBA" id="ARBA00022741"/>
    </source>
</evidence>
<dbReference type="PANTHER" id="PTHR11669:SF9">
    <property type="entry name" value="REPLICATION FACTOR C SUBUNIT 5"/>
    <property type="match status" value="1"/>
</dbReference>
<comment type="caution">
    <text evidence="9">The sequence shown here is derived from an EMBL/GenBank/DDBJ whole genome shotgun (WGS) entry which is preliminary data.</text>
</comment>
<organism evidence="9 10">
    <name type="scientific">Smittium culicis</name>
    <dbReference type="NCBI Taxonomy" id="133412"/>
    <lineage>
        <taxon>Eukaryota</taxon>
        <taxon>Fungi</taxon>
        <taxon>Fungi incertae sedis</taxon>
        <taxon>Zoopagomycota</taxon>
        <taxon>Kickxellomycotina</taxon>
        <taxon>Harpellomycetes</taxon>
        <taxon>Harpellales</taxon>
        <taxon>Legeriomycetaceae</taxon>
        <taxon>Smittium</taxon>
    </lineage>
</organism>
<dbReference type="GO" id="GO:0005663">
    <property type="term" value="C:DNA replication factor C complex"/>
    <property type="evidence" value="ECO:0007669"/>
    <property type="project" value="TreeGrafter"/>
</dbReference>
<dbReference type="InterPro" id="IPR008921">
    <property type="entry name" value="DNA_pol3_clamp-load_cplx_C"/>
</dbReference>
<dbReference type="GO" id="GO:0005524">
    <property type="term" value="F:ATP binding"/>
    <property type="evidence" value="ECO:0007669"/>
    <property type="project" value="UniProtKB-KW"/>
</dbReference>
<evidence type="ECO:0000256" key="5">
    <source>
        <dbReference type="ARBA" id="ARBA00022840"/>
    </source>
</evidence>
<dbReference type="GO" id="GO:0003689">
    <property type="term" value="F:DNA clamp loader activity"/>
    <property type="evidence" value="ECO:0007669"/>
    <property type="project" value="TreeGrafter"/>
</dbReference>
<evidence type="ECO:0000259" key="7">
    <source>
        <dbReference type="SMART" id="SM00382"/>
    </source>
</evidence>
<dbReference type="CDD" id="cd18140">
    <property type="entry name" value="HLD_clamp_RFC"/>
    <property type="match status" value="1"/>
</dbReference>
<dbReference type="GO" id="GO:0003677">
    <property type="term" value="F:DNA binding"/>
    <property type="evidence" value="ECO:0007669"/>
    <property type="project" value="InterPro"/>
</dbReference>
<evidence type="ECO:0000313" key="8">
    <source>
        <dbReference type="EMBL" id="OMJ09132.1"/>
    </source>
</evidence>
<dbReference type="SUPFAM" id="SSF52540">
    <property type="entry name" value="P-loop containing nucleoside triphosphate hydrolases"/>
    <property type="match status" value="1"/>
</dbReference>
<protein>
    <submittedName>
        <fullName evidence="9">Replication factor C subunit 3</fullName>
    </submittedName>
</protein>
<keyword evidence="6" id="KW-0539">Nucleus</keyword>
<dbReference type="InterPro" id="IPR013748">
    <property type="entry name" value="Rep_factorC_C"/>
</dbReference>
<dbReference type="FunFam" id="3.40.50.300:FF:000129">
    <property type="entry name" value="Replication factor C subunit 5"/>
    <property type="match status" value="1"/>
</dbReference>
<dbReference type="EMBL" id="LSSN01005560">
    <property type="protein sequence ID" value="OMJ09132.1"/>
    <property type="molecule type" value="Genomic_DNA"/>
</dbReference>
<dbReference type="Gene3D" id="1.10.8.60">
    <property type="match status" value="1"/>
</dbReference>
<dbReference type="STRING" id="133412.A0A1R1Y897"/>
<keyword evidence="3" id="KW-0235">DNA replication</keyword>
<dbReference type="PANTHER" id="PTHR11669">
    <property type="entry name" value="REPLICATION FACTOR C / DNA POLYMERASE III GAMMA-TAU SUBUNIT"/>
    <property type="match status" value="1"/>
</dbReference>
<evidence type="ECO:0000256" key="6">
    <source>
        <dbReference type="ARBA" id="ARBA00023242"/>
    </source>
</evidence>
<dbReference type="GO" id="GO:0031391">
    <property type="term" value="C:Elg1 RFC-like complex"/>
    <property type="evidence" value="ECO:0007669"/>
    <property type="project" value="TreeGrafter"/>
</dbReference>
<reference evidence="9 10" key="1">
    <citation type="submission" date="2017-01" db="EMBL/GenBank/DDBJ databases">
        <authorList>
            <person name="Mah S.A."/>
            <person name="Swanson W.J."/>
            <person name="Moy G.W."/>
            <person name="Vacquier V.D."/>
        </authorList>
    </citation>
    <scope>NUCLEOTIDE SEQUENCE [LARGE SCALE GENOMIC DNA]</scope>
    <source>
        <strain evidence="9 10">GSMNP</strain>
    </source>
</reference>
<keyword evidence="5" id="KW-0067">ATP-binding</keyword>
<dbReference type="Proteomes" id="UP000187283">
    <property type="component" value="Unassembled WGS sequence"/>
</dbReference>
<dbReference type="Pfam" id="PF00004">
    <property type="entry name" value="AAA"/>
    <property type="match status" value="1"/>
</dbReference>
<dbReference type="SUPFAM" id="SSF48019">
    <property type="entry name" value="post-AAA+ oligomerization domain-like"/>
    <property type="match status" value="1"/>
</dbReference>
<keyword evidence="10" id="KW-1185">Reference proteome</keyword>
<dbReference type="SMART" id="SM00382">
    <property type="entry name" value="AAA"/>
    <property type="match status" value="1"/>
</dbReference>
<dbReference type="CDD" id="cd00009">
    <property type="entry name" value="AAA"/>
    <property type="match status" value="1"/>
</dbReference>
<dbReference type="InterPro" id="IPR047854">
    <property type="entry name" value="RFC_lid"/>
</dbReference>
<evidence type="ECO:0000256" key="3">
    <source>
        <dbReference type="ARBA" id="ARBA00022705"/>
    </source>
</evidence>
<dbReference type="NCBIfam" id="NF001679">
    <property type="entry name" value="PRK00440.1"/>
    <property type="match status" value="1"/>
</dbReference>
<name>A0A1R1Y897_9FUNG</name>
<dbReference type="InterPro" id="IPR003593">
    <property type="entry name" value="AAA+_ATPase"/>
</dbReference>
<dbReference type="InterPro" id="IPR003959">
    <property type="entry name" value="ATPase_AAA_core"/>
</dbReference>
<dbReference type="GO" id="GO:0006281">
    <property type="term" value="P:DNA repair"/>
    <property type="evidence" value="ECO:0007669"/>
    <property type="project" value="TreeGrafter"/>
</dbReference>
<dbReference type="Gene3D" id="1.20.272.10">
    <property type="match status" value="1"/>
</dbReference>
<evidence type="ECO:0000256" key="2">
    <source>
        <dbReference type="ARBA" id="ARBA00005378"/>
    </source>
</evidence>
<dbReference type="GO" id="GO:0031390">
    <property type="term" value="C:Ctf18 RFC-like complex"/>
    <property type="evidence" value="ECO:0007669"/>
    <property type="project" value="TreeGrafter"/>
</dbReference>
<dbReference type="InterPro" id="IPR027417">
    <property type="entry name" value="P-loop_NTPase"/>
</dbReference>
<dbReference type="EMBL" id="LSSN01000607">
    <property type="protein sequence ID" value="OMJ23093.1"/>
    <property type="molecule type" value="Genomic_DNA"/>
</dbReference>
<dbReference type="GO" id="GO:0031389">
    <property type="term" value="C:Rad17 RFC-like complex"/>
    <property type="evidence" value="ECO:0007669"/>
    <property type="project" value="TreeGrafter"/>
</dbReference>
<gene>
    <name evidence="8" type="ORF">AYI70_g11105</name>
    <name evidence="9" type="ORF">AYI70_g2472</name>
</gene>
<dbReference type="Gene3D" id="3.40.50.300">
    <property type="entry name" value="P-loop containing nucleotide triphosphate hydrolases"/>
    <property type="match status" value="1"/>
</dbReference>
<sequence>MIVDDFDSVRPNNSKDKDYVKSSDNNLMWVEKYRPEKLSDLVSQTQVIDTLMLIDFCDFILKVKNYISQGGLPHLLFYGPPGTGKTSTILAIAKQMYGIHSKNMVMELNASDDRGIDVVREQIKNFASTSSGFGSSMLSSSSSQKSGPSFGFKLIVLDEADSMTQQAQAALRRVIEKYTKNVRFCIVCNYSSKIIPAIQSRCTRFRFQPLLKDQVLARMEDIIVSESVDITADAKQAILDLSGGDMRRVLNILQACYLSYAHIDAQAVYNCTGQPRPEDIQKILDSLGNDEFKTCYDYILKIKHLRGIALSDIITCLSDLIHLIEYPDAAKAYIASSLADIEYRLSNGATENVQLTALISAFKLGINLAAPSA</sequence>